<dbReference type="Proteomes" id="UP001589890">
    <property type="component" value="Unassembled WGS sequence"/>
</dbReference>
<dbReference type="InterPro" id="IPR013783">
    <property type="entry name" value="Ig-like_fold"/>
</dbReference>
<accession>A0ABV6QGV9</accession>
<evidence type="ECO:0000256" key="2">
    <source>
        <dbReference type="ARBA" id="ARBA00023326"/>
    </source>
</evidence>
<protein>
    <submittedName>
        <fullName evidence="5">Glycoside hydrolase domain-containing protein</fullName>
    </submittedName>
</protein>
<proteinExistence type="predicted"/>
<comment type="caution">
    <text evidence="5">The sequence shown here is derived from an EMBL/GenBank/DDBJ whole genome shotgun (WGS) entry which is preliminary data.</text>
</comment>
<gene>
    <name evidence="5" type="ORF">ACFFGN_07290</name>
</gene>
<dbReference type="GO" id="GO:0016787">
    <property type="term" value="F:hydrolase activity"/>
    <property type="evidence" value="ECO:0007669"/>
    <property type="project" value="UniProtKB-KW"/>
</dbReference>
<reference evidence="5 6" key="1">
    <citation type="submission" date="2024-09" db="EMBL/GenBank/DDBJ databases">
        <authorList>
            <person name="Sun Q."/>
            <person name="Mori K."/>
        </authorList>
    </citation>
    <scope>NUCLEOTIDE SEQUENCE [LARGE SCALE GENOMIC DNA]</scope>
    <source>
        <strain evidence="5 6">CGMCC 1.15906</strain>
    </source>
</reference>
<dbReference type="Pfam" id="PF08924">
    <property type="entry name" value="Rv2525c_GlyHyd-like"/>
    <property type="match status" value="1"/>
</dbReference>
<dbReference type="InterPro" id="IPR036116">
    <property type="entry name" value="FN3_sf"/>
</dbReference>
<keyword evidence="2" id="KW-0624">Polysaccharide degradation</keyword>
<keyword evidence="2" id="KW-0119">Carbohydrate metabolism</keyword>
<feature type="domain" description="Fibronectin type-III" evidence="4">
    <location>
        <begin position="399"/>
        <end position="496"/>
    </location>
</feature>
<dbReference type="Gene3D" id="2.60.40.10">
    <property type="entry name" value="Immunoglobulins"/>
    <property type="match status" value="1"/>
</dbReference>
<keyword evidence="1" id="KW-0326">Glycosidase</keyword>
<dbReference type="InterPro" id="IPR017853">
    <property type="entry name" value="GH"/>
</dbReference>
<dbReference type="SUPFAM" id="SSF49265">
    <property type="entry name" value="Fibronectin type III"/>
    <property type="match status" value="1"/>
</dbReference>
<dbReference type="PROSITE" id="PS50853">
    <property type="entry name" value="FN3"/>
    <property type="match status" value="1"/>
</dbReference>
<dbReference type="SMART" id="SM00060">
    <property type="entry name" value="FN3"/>
    <property type="match status" value="1"/>
</dbReference>
<feature type="chain" id="PRO_5045808903" evidence="3">
    <location>
        <begin position="25"/>
        <end position="685"/>
    </location>
</feature>
<dbReference type="Gene3D" id="3.20.20.80">
    <property type="entry name" value="Glycosidases"/>
    <property type="match status" value="1"/>
</dbReference>
<dbReference type="EMBL" id="JBHLTC010000008">
    <property type="protein sequence ID" value="MFC0623859.1"/>
    <property type="molecule type" value="Genomic_DNA"/>
</dbReference>
<dbReference type="SUPFAM" id="SSF51445">
    <property type="entry name" value="(Trans)glycosidases"/>
    <property type="match status" value="1"/>
</dbReference>
<keyword evidence="6" id="KW-1185">Reference proteome</keyword>
<evidence type="ECO:0000313" key="6">
    <source>
        <dbReference type="Proteomes" id="UP001589890"/>
    </source>
</evidence>
<dbReference type="InterPro" id="IPR015020">
    <property type="entry name" value="Rv2525c-like_Glyco_Hydro-like"/>
</dbReference>
<organism evidence="5 6">
    <name type="scientific">Kribbella deserti</name>
    <dbReference type="NCBI Taxonomy" id="1926257"/>
    <lineage>
        <taxon>Bacteria</taxon>
        <taxon>Bacillati</taxon>
        <taxon>Actinomycetota</taxon>
        <taxon>Actinomycetes</taxon>
        <taxon>Propionibacteriales</taxon>
        <taxon>Kribbellaceae</taxon>
        <taxon>Kribbella</taxon>
    </lineage>
</organism>
<evidence type="ECO:0000256" key="3">
    <source>
        <dbReference type="SAM" id="SignalP"/>
    </source>
</evidence>
<keyword evidence="5" id="KW-0378">Hydrolase</keyword>
<evidence type="ECO:0000313" key="5">
    <source>
        <dbReference type="EMBL" id="MFC0623859.1"/>
    </source>
</evidence>
<dbReference type="InterPro" id="IPR003961">
    <property type="entry name" value="FN3_dom"/>
</dbReference>
<dbReference type="CDD" id="cd00063">
    <property type="entry name" value="FN3"/>
    <property type="match status" value="1"/>
</dbReference>
<keyword evidence="3" id="KW-0732">Signal</keyword>
<dbReference type="RefSeq" id="WP_380044566.1">
    <property type="nucleotide sequence ID" value="NZ_JBHLTC010000008.1"/>
</dbReference>
<evidence type="ECO:0000259" key="4">
    <source>
        <dbReference type="PROSITE" id="PS50853"/>
    </source>
</evidence>
<evidence type="ECO:0000256" key="1">
    <source>
        <dbReference type="ARBA" id="ARBA00023295"/>
    </source>
</evidence>
<feature type="signal peptide" evidence="3">
    <location>
        <begin position="1"/>
        <end position="24"/>
    </location>
</feature>
<sequence>MRSILTALTVAGLTLTVGTSPATGATPAGKLVSYSGYQVTVPAAWPVIDLAKDPTACVRFDRPAVYLGRSTAQPNCPADAAADRAAGLVIAPLDSPAAGSIAKDGDIQVEVKEAGVLVTAFHSPALEQTVRNVLATGTLASGRKATTTTARTASSTAAAASLVTPGTLKGQAFDACTAPSQATMDAWRSAAPRPFEAVGIYISGARRLCAQPNLTPSWVQANAANGWKFLPLDVGKQAPCSNYSSRMSYDPATARAEGRAAAVGAAQAAGALGIGPRSTIYSDIESYTTTIACRAAVLSYVSGWTNELNTRGYLAGVYTSIGTGGADLKWGYNDARYTRPDSLWFAWYNGKADVEAGTWLDPGQWVNHERVHQYRDSHDETHGGATVNIDSNFVDLTVPPAAVRGFDATGGYTQATLRWTAPPAGDLGQVIVRRNTGTTPPATPANGTAVYAGTGTSATVTGLSSGTTYTFRSWVKDKSGKVGPPADTRLVGTRTTIAISPASLTMGGATTITGRATRIDTGAALAGVPLNLYRRQKGTTAWQLIKTTTTNASGVASYVHKPVWSQDYQWGPNGSADTLGSRSASIAVGVRPVVTASVTKTTMPLGSALLLYGSVSPAHPGQAVYLQRWVGGKWNHVTVGKLTTKSTYMFTIKPTVRGTYAYRVAKPGDVDHLTTTSPMRTFKVT</sequence>
<name>A0ABV6QGV9_9ACTN</name>